<dbReference type="EC" id="4.2.99.18" evidence="10"/>
<dbReference type="InterPro" id="IPR003651">
    <property type="entry name" value="Endonuclease3_FeS-loop_motif"/>
</dbReference>
<evidence type="ECO:0000256" key="1">
    <source>
        <dbReference type="ARBA" id="ARBA00008343"/>
    </source>
</evidence>
<dbReference type="Pfam" id="PF00633">
    <property type="entry name" value="HHH"/>
    <property type="match status" value="1"/>
</dbReference>
<dbReference type="SUPFAM" id="SSF48150">
    <property type="entry name" value="DNA-glycosylase"/>
    <property type="match status" value="1"/>
</dbReference>
<evidence type="ECO:0000256" key="10">
    <source>
        <dbReference type="HAMAP-Rule" id="MF_00942"/>
    </source>
</evidence>
<evidence type="ECO:0000313" key="13">
    <source>
        <dbReference type="EMBL" id="MET2830293.1"/>
    </source>
</evidence>
<dbReference type="Gene3D" id="1.10.1670.10">
    <property type="entry name" value="Helix-hairpin-Helix base-excision DNA repair enzymes (C-terminal)"/>
    <property type="match status" value="1"/>
</dbReference>
<dbReference type="NCBIfam" id="TIGR01083">
    <property type="entry name" value="nth"/>
    <property type="match status" value="1"/>
</dbReference>
<name>A0ABV2DLI0_9HYPH</name>
<reference evidence="13 14" key="1">
    <citation type="submission" date="2024-06" db="EMBL/GenBank/DDBJ databases">
        <authorList>
            <person name="Kim D.-U."/>
        </authorList>
    </citation>
    <scope>NUCLEOTIDE SEQUENCE [LARGE SCALE GENOMIC DNA]</scope>
    <source>
        <strain evidence="13 14">KACC15460</strain>
    </source>
</reference>
<dbReference type="EMBL" id="JBEWSZ010000002">
    <property type="protein sequence ID" value="MET2830293.1"/>
    <property type="molecule type" value="Genomic_DNA"/>
</dbReference>
<dbReference type="CDD" id="cd00056">
    <property type="entry name" value="ENDO3c"/>
    <property type="match status" value="1"/>
</dbReference>
<accession>A0ABV2DLI0</accession>
<keyword evidence="13" id="KW-0540">Nuclease</keyword>
<proteinExistence type="inferred from homology"/>
<dbReference type="SMART" id="SM00478">
    <property type="entry name" value="ENDO3c"/>
    <property type="match status" value="1"/>
</dbReference>
<comment type="similarity">
    <text evidence="1 10">Belongs to the Nth/MutY family.</text>
</comment>
<dbReference type="Pfam" id="PF00730">
    <property type="entry name" value="HhH-GPD"/>
    <property type="match status" value="1"/>
</dbReference>
<dbReference type="RefSeq" id="WP_354462384.1">
    <property type="nucleotide sequence ID" value="NZ_JBEWSZ010000002.1"/>
</dbReference>
<keyword evidence="9 10" id="KW-0326">Glycosidase</keyword>
<evidence type="ECO:0000256" key="6">
    <source>
        <dbReference type="ARBA" id="ARBA00023004"/>
    </source>
</evidence>
<feature type="domain" description="HhH-GPD" evidence="12">
    <location>
        <begin position="76"/>
        <end position="223"/>
    </location>
</feature>
<keyword evidence="6 10" id="KW-0408">Iron</keyword>
<feature type="binding site" evidence="10">
    <location>
        <position position="232"/>
    </location>
    <ligand>
        <name>[4Fe-4S] cluster</name>
        <dbReference type="ChEBI" id="CHEBI:49883"/>
    </ligand>
</feature>
<keyword evidence="4 10" id="KW-0227">DNA damage</keyword>
<dbReference type="InterPro" id="IPR004036">
    <property type="entry name" value="Endonuclease-III-like_CS2"/>
</dbReference>
<keyword evidence="5 10" id="KW-0378">Hydrolase</keyword>
<dbReference type="Proteomes" id="UP001548832">
    <property type="component" value="Unassembled WGS sequence"/>
</dbReference>
<dbReference type="InterPro" id="IPR005759">
    <property type="entry name" value="Nth"/>
</dbReference>
<feature type="binding site" evidence="10">
    <location>
        <position position="241"/>
    </location>
    <ligand>
        <name>[4Fe-4S] cluster</name>
        <dbReference type="ChEBI" id="CHEBI:49883"/>
    </ligand>
</feature>
<feature type="region of interest" description="Disordered" evidence="11">
    <location>
        <begin position="1"/>
        <end position="38"/>
    </location>
</feature>
<evidence type="ECO:0000259" key="12">
    <source>
        <dbReference type="SMART" id="SM00478"/>
    </source>
</evidence>
<dbReference type="PANTHER" id="PTHR10359:SF18">
    <property type="entry name" value="ENDONUCLEASE III"/>
    <property type="match status" value="1"/>
</dbReference>
<dbReference type="PROSITE" id="PS01155">
    <property type="entry name" value="ENDONUCLEASE_III_2"/>
    <property type="match status" value="1"/>
</dbReference>
<organism evidence="13 14">
    <name type="scientific">Mesorhizobium shangrilense</name>
    <dbReference type="NCBI Taxonomy" id="460060"/>
    <lineage>
        <taxon>Bacteria</taxon>
        <taxon>Pseudomonadati</taxon>
        <taxon>Pseudomonadota</taxon>
        <taxon>Alphaproteobacteria</taxon>
        <taxon>Hyphomicrobiales</taxon>
        <taxon>Phyllobacteriaceae</taxon>
        <taxon>Mesorhizobium</taxon>
    </lineage>
</organism>
<protein>
    <recommendedName>
        <fullName evidence="10">Endonuclease III</fullName>
        <ecNumber evidence="10">4.2.99.18</ecNumber>
    </recommendedName>
    <alternativeName>
        <fullName evidence="10">DNA-(apurinic or apyrimidinic site) lyase</fullName>
    </alternativeName>
</protein>
<keyword evidence="10 13" id="KW-0456">Lyase</keyword>
<keyword evidence="3 10" id="KW-0479">Metal-binding</keyword>
<keyword evidence="2 10" id="KW-0004">4Fe-4S</keyword>
<dbReference type="Pfam" id="PF10576">
    <property type="entry name" value="EndIII_4Fe-2S"/>
    <property type="match status" value="1"/>
</dbReference>
<comment type="cofactor">
    <cofactor evidence="10">
        <name>[4Fe-4S] cluster</name>
        <dbReference type="ChEBI" id="CHEBI:49883"/>
    </cofactor>
    <text evidence="10">Binds 1 [4Fe-4S] cluster.</text>
</comment>
<feature type="binding site" evidence="10">
    <location>
        <position position="225"/>
    </location>
    <ligand>
        <name>[4Fe-4S] cluster</name>
        <dbReference type="ChEBI" id="CHEBI:49883"/>
    </ligand>
</feature>
<evidence type="ECO:0000256" key="8">
    <source>
        <dbReference type="ARBA" id="ARBA00023204"/>
    </source>
</evidence>
<dbReference type="InterPro" id="IPR003265">
    <property type="entry name" value="HhH-GPD_domain"/>
</dbReference>
<dbReference type="Gene3D" id="1.10.340.30">
    <property type="entry name" value="Hypothetical protein, domain 2"/>
    <property type="match status" value="1"/>
</dbReference>
<keyword evidence="7 10" id="KW-0411">Iron-sulfur</keyword>
<dbReference type="GO" id="GO:0140078">
    <property type="term" value="F:class I DNA-(apurinic or apyrimidinic site) endonuclease activity"/>
    <property type="evidence" value="ECO:0007669"/>
    <property type="project" value="UniProtKB-EC"/>
</dbReference>
<feature type="compositionally biased region" description="Basic residues" evidence="11">
    <location>
        <begin position="1"/>
        <end position="10"/>
    </location>
</feature>
<comment type="catalytic activity">
    <reaction evidence="10">
        <text>2'-deoxyribonucleotide-(2'-deoxyribose 5'-phosphate)-2'-deoxyribonucleotide-DNA = a 3'-end 2'-deoxyribonucleotide-(2,3-dehydro-2,3-deoxyribose 5'-phosphate)-DNA + a 5'-end 5'-phospho-2'-deoxyribonucleoside-DNA + H(+)</text>
        <dbReference type="Rhea" id="RHEA:66592"/>
        <dbReference type="Rhea" id="RHEA-COMP:13180"/>
        <dbReference type="Rhea" id="RHEA-COMP:16897"/>
        <dbReference type="Rhea" id="RHEA-COMP:17067"/>
        <dbReference type="ChEBI" id="CHEBI:15378"/>
        <dbReference type="ChEBI" id="CHEBI:136412"/>
        <dbReference type="ChEBI" id="CHEBI:157695"/>
        <dbReference type="ChEBI" id="CHEBI:167181"/>
        <dbReference type="EC" id="4.2.99.18"/>
    </reaction>
</comment>
<dbReference type="PANTHER" id="PTHR10359">
    <property type="entry name" value="A/G-SPECIFIC ADENINE GLYCOSYLASE/ENDONUCLEASE III"/>
    <property type="match status" value="1"/>
</dbReference>
<dbReference type="InterPro" id="IPR011257">
    <property type="entry name" value="DNA_glycosylase"/>
</dbReference>
<dbReference type="HAMAP" id="MF_00942">
    <property type="entry name" value="Nth"/>
    <property type="match status" value="1"/>
</dbReference>
<keyword evidence="14" id="KW-1185">Reference proteome</keyword>
<gene>
    <name evidence="10 13" type="primary">nth</name>
    <name evidence="13" type="ORF">ABVQ20_25250</name>
</gene>
<evidence type="ECO:0000256" key="9">
    <source>
        <dbReference type="ARBA" id="ARBA00023295"/>
    </source>
</evidence>
<keyword evidence="13" id="KW-0255">Endonuclease</keyword>
<keyword evidence="10" id="KW-0238">DNA-binding</keyword>
<evidence type="ECO:0000256" key="3">
    <source>
        <dbReference type="ARBA" id="ARBA00022723"/>
    </source>
</evidence>
<feature type="binding site" evidence="10">
    <location>
        <position position="235"/>
    </location>
    <ligand>
        <name>[4Fe-4S] cluster</name>
        <dbReference type="ChEBI" id="CHEBI:49883"/>
    </ligand>
</feature>
<dbReference type="InterPro" id="IPR023170">
    <property type="entry name" value="HhH_base_excis_C"/>
</dbReference>
<evidence type="ECO:0000313" key="14">
    <source>
        <dbReference type="Proteomes" id="UP001548832"/>
    </source>
</evidence>
<evidence type="ECO:0000256" key="4">
    <source>
        <dbReference type="ARBA" id="ARBA00022763"/>
    </source>
</evidence>
<evidence type="ECO:0000256" key="11">
    <source>
        <dbReference type="SAM" id="MobiDB-lite"/>
    </source>
</evidence>
<dbReference type="InterPro" id="IPR000445">
    <property type="entry name" value="HhH_motif"/>
</dbReference>
<keyword evidence="8 10" id="KW-0234">DNA repair</keyword>
<evidence type="ECO:0000256" key="2">
    <source>
        <dbReference type="ARBA" id="ARBA00022485"/>
    </source>
</evidence>
<comment type="caution">
    <text evidence="13">The sequence shown here is derived from an EMBL/GenBank/DDBJ whole genome shotgun (WGS) entry which is preliminary data.</text>
</comment>
<sequence length="269" mass="29515">MASPKFKKSSTPKNEVLPDRRNGSKAKPSARSAKRRSLYSPAEVHEIFRRFSVQRPEPKGELEHVNAFTLLVAVVLSAQATDAGVNKATRALFKAADTPHKMLALGEAKVGDHIRTIGLWRNKAKNVIALSEALIRDHGGEVPDDRDELVKLPGVGRKTANVVLNMAFGQHTMAVDTHILRIGNRLGLAPGKTPEQVEQELLRIIPDEYMRHAHHWLILHGRYVCKARKPDCPACVIADICKAEVKTTSIPAPLVPIDPVETALEGAAQ</sequence>
<evidence type="ECO:0000256" key="5">
    <source>
        <dbReference type="ARBA" id="ARBA00022801"/>
    </source>
</evidence>
<comment type="function">
    <text evidence="10">DNA repair enzyme that has both DNA N-glycosylase activity and AP-lyase activity. The DNA N-glycosylase activity releases various damaged pyrimidines from DNA by cleaving the N-glycosidic bond, leaving an AP (apurinic/apyrimidinic) site. The AP-lyase activity cleaves the phosphodiester bond 3' to the AP site by a beta-elimination, leaving a 3'-terminal unsaturated sugar and a product with a terminal 5'-phosphate.</text>
</comment>
<evidence type="ECO:0000256" key="7">
    <source>
        <dbReference type="ARBA" id="ARBA00023014"/>
    </source>
</evidence>